<evidence type="ECO:0000256" key="3">
    <source>
        <dbReference type="ARBA" id="ARBA00022692"/>
    </source>
</evidence>
<reference evidence="8" key="1">
    <citation type="submission" date="2016-10" db="EMBL/GenBank/DDBJ databases">
        <authorList>
            <person name="Varghese N."/>
            <person name="Submissions S."/>
        </authorList>
    </citation>
    <scope>NUCLEOTIDE SEQUENCE [LARGE SCALE GENOMIC DNA]</scope>
    <source>
        <strain evidence="8">OK042</strain>
    </source>
</reference>
<organism evidence="7 8">
    <name type="scientific">Brevibacillus centrosporus</name>
    <dbReference type="NCBI Taxonomy" id="54910"/>
    <lineage>
        <taxon>Bacteria</taxon>
        <taxon>Bacillati</taxon>
        <taxon>Bacillota</taxon>
        <taxon>Bacilli</taxon>
        <taxon>Bacillales</taxon>
        <taxon>Paenibacillaceae</taxon>
        <taxon>Brevibacillus</taxon>
    </lineage>
</organism>
<dbReference type="Proteomes" id="UP000198915">
    <property type="component" value="Unassembled WGS sequence"/>
</dbReference>
<dbReference type="CDD" id="cd06579">
    <property type="entry name" value="TM_PBP1_transp_AraH_like"/>
    <property type="match status" value="1"/>
</dbReference>
<keyword evidence="3 6" id="KW-0812">Transmembrane</keyword>
<evidence type="ECO:0000256" key="1">
    <source>
        <dbReference type="ARBA" id="ARBA00004651"/>
    </source>
</evidence>
<evidence type="ECO:0000313" key="7">
    <source>
        <dbReference type="EMBL" id="SFK13647.1"/>
    </source>
</evidence>
<sequence>MKSTPIEVNHTTKQGQAALWSKIVNKYVLEIILLVIILSMTFASPGFLTTDNLLNILRNMALQGCIAFGMTMVIIAGEIDLSIGSTVALTGVIVGLVSGWLSEAGWMGIDQAALVGIVVAFFAAGLLGLFNGWILTKYKLPSFIITLAMLNVIYGLAAVVSKGFPVTTLPSWYSVIGSGKIWSIPIPAIILLLVFAVVFVIMNHTKFGREVYAVGGNPESARLSGIHVTRVKIICMVAVQLCAALSGILVSSQVMSGSFNFGKGWEMLVIAAVIIGGTSLMGGIGKVWGTFIGLIFLGVLINAMVLLNINEYVQYIVRGLLILIAVLITAIQFQKKRAR</sequence>
<dbReference type="GO" id="GO:0005886">
    <property type="term" value="C:plasma membrane"/>
    <property type="evidence" value="ECO:0007669"/>
    <property type="project" value="UniProtKB-SubCell"/>
</dbReference>
<feature type="transmembrane region" description="Helical" evidence="6">
    <location>
        <begin position="27"/>
        <end position="48"/>
    </location>
</feature>
<accession>A0A1I3X363</accession>
<dbReference type="AlphaFoldDB" id="A0A1I3X363"/>
<gene>
    <name evidence="7" type="ORF">SAMN05518846_10925</name>
</gene>
<dbReference type="PANTHER" id="PTHR32196">
    <property type="entry name" value="ABC TRANSPORTER PERMEASE PROTEIN YPHD-RELATED-RELATED"/>
    <property type="match status" value="1"/>
</dbReference>
<evidence type="ECO:0000256" key="2">
    <source>
        <dbReference type="ARBA" id="ARBA00022475"/>
    </source>
</evidence>
<dbReference type="STRING" id="1884381.SAMN05518846_10925"/>
<dbReference type="PANTHER" id="PTHR32196:SF72">
    <property type="entry name" value="RIBOSE IMPORT PERMEASE PROTEIN RBSC"/>
    <property type="match status" value="1"/>
</dbReference>
<feature type="transmembrane region" description="Helical" evidence="6">
    <location>
        <begin position="315"/>
        <end position="333"/>
    </location>
</feature>
<feature type="transmembrane region" description="Helical" evidence="6">
    <location>
        <begin position="142"/>
        <end position="161"/>
    </location>
</feature>
<keyword evidence="8" id="KW-1185">Reference proteome</keyword>
<proteinExistence type="predicted"/>
<feature type="transmembrane region" description="Helical" evidence="6">
    <location>
        <begin position="181"/>
        <end position="202"/>
    </location>
</feature>
<dbReference type="GO" id="GO:0022857">
    <property type="term" value="F:transmembrane transporter activity"/>
    <property type="evidence" value="ECO:0007669"/>
    <property type="project" value="InterPro"/>
</dbReference>
<dbReference type="Pfam" id="PF02653">
    <property type="entry name" value="BPD_transp_2"/>
    <property type="match status" value="1"/>
</dbReference>
<keyword evidence="5 6" id="KW-0472">Membrane</keyword>
<dbReference type="InterPro" id="IPR001851">
    <property type="entry name" value="ABC_transp_permease"/>
</dbReference>
<feature type="transmembrane region" description="Helical" evidence="6">
    <location>
        <begin position="267"/>
        <end position="284"/>
    </location>
</feature>
<feature type="transmembrane region" description="Helical" evidence="6">
    <location>
        <begin position="60"/>
        <end position="76"/>
    </location>
</feature>
<dbReference type="RefSeq" id="WP_092269811.1">
    <property type="nucleotide sequence ID" value="NZ_BJOE01000002.1"/>
</dbReference>
<evidence type="ECO:0000256" key="6">
    <source>
        <dbReference type="SAM" id="Phobius"/>
    </source>
</evidence>
<protein>
    <submittedName>
        <fullName evidence="7">Monosaccharide ABC transporter membrane protein, CUT2 family</fullName>
    </submittedName>
</protein>
<dbReference type="EMBL" id="FORT01000009">
    <property type="protein sequence ID" value="SFK13647.1"/>
    <property type="molecule type" value="Genomic_DNA"/>
</dbReference>
<keyword evidence="2" id="KW-1003">Cell membrane</keyword>
<evidence type="ECO:0000313" key="8">
    <source>
        <dbReference type="Proteomes" id="UP000198915"/>
    </source>
</evidence>
<evidence type="ECO:0000256" key="5">
    <source>
        <dbReference type="ARBA" id="ARBA00023136"/>
    </source>
</evidence>
<feature type="transmembrane region" description="Helical" evidence="6">
    <location>
        <begin position="113"/>
        <end position="135"/>
    </location>
</feature>
<feature type="transmembrane region" description="Helical" evidence="6">
    <location>
        <begin position="233"/>
        <end position="255"/>
    </location>
</feature>
<name>A0A1I3X363_9BACL</name>
<comment type="subcellular location">
    <subcellularLocation>
        <location evidence="1">Cell membrane</location>
        <topology evidence="1">Multi-pass membrane protein</topology>
    </subcellularLocation>
</comment>
<feature type="transmembrane region" description="Helical" evidence="6">
    <location>
        <begin position="291"/>
        <end position="309"/>
    </location>
</feature>
<feature type="transmembrane region" description="Helical" evidence="6">
    <location>
        <begin position="83"/>
        <end position="101"/>
    </location>
</feature>
<evidence type="ECO:0000256" key="4">
    <source>
        <dbReference type="ARBA" id="ARBA00022989"/>
    </source>
</evidence>
<keyword evidence="4 6" id="KW-1133">Transmembrane helix</keyword>